<evidence type="ECO:0000313" key="8">
    <source>
        <dbReference type="Proteomes" id="UP001501710"/>
    </source>
</evidence>
<dbReference type="InterPro" id="IPR005158">
    <property type="entry name" value="BTAD"/>
</dbReference>
<dbReference type="PANTHER" id="PTHR35807:SF1">
    <property type="entry name" value="TRANSCRIPTIONAL REGULATOR REDD"/>
    <property type="match status" value="1"/>
</dbReference>
<accession>A0ABP8BXG8</accession>
<gene>
    <name evidence="7" type="ORF">GCM10022254_22670</name>
</gene>
<protein>
    <recommendedName>
        <fullName evidence="6">OmpR/PhoB-type domain-containing protein</fullName>
    </recommendedName>
</protein>
<feature type="domain" description="OmpR/PhoB-type" evidence="6">
    <location>
        <begin position="1"/>
        <end position="100"/>
    </location>
</feature>
<dbReference type="Gene3D" id="1.25.40.10">
    <property type="entry name" value="Tetratricopeptide repeat domain"/>
    <property type="match status" value="1"/>
</dbReference>
<dbReference type="InterPro" id="IPR001867">
    <property type="entry name" value="OmpR/PhoB-type_DNA-bd"/>
</dbReference>
<dbReference type="PANTHER" id="PTHR35807">
    <property type="entry name" value="TRANSCRIPTIONAL REGULATOR REDD-RELATED"/>
    <property type="match status" value="1"/>
</dbReference>
<keyword evidence="2" id="KW-0805">Transcription regulation</keyword>
<evidence type="ECO:0000256" key="3">
    <source>
        <dbReference type="ARBA" id="ARBA00023125"/>
    </source>
</evidence>
<dbReference type="SMART" id="SM01043">
    <property type="entry name" value="BTAD"/>
    <property type="match status" value="1"/>
</dbReference>
<keyword evidence="8" id="KW-1185">Reference proteome</keyword>
<keyword evidence="3 5" id="KW-0238">DNA-binding</keyword>
<dbReference type="EMBL" id="BAABAS010000005">
    <property type="protein sequence ID" value="GAA4229683.1"/>
    <property type="molecule type" value="Genomic_DNA"/>
</dbReference>
<dbReference type="Pfam" id="PF00486">
    <property type="entry name" value="Trans_reg_C"/>
    <property type="match status" value="1"/>
</dbReference>
<dbReference type="CDD" id="cd15831">
    <property type="entry name" value="BTAD"/>
    <property type="match status" value="1"/>
</dbReference>
<comment type="similarity">
    <text evidence="1">Belongs to the AfsR/DnrI/RedD regulatory family.</text>
</comment>
<dbReference type="SMART" id="SM00862">
    <property type="entry name" value="Trans_reg_C"/>
    <property type="match status" value="1"/>
</dbReference>
<keyword evidence="4" id="KW-0804">Transcription</keyword>
<name>A0ABP8BXG8_9ACTN</name>
<dbReference type="Proteomes" id="UP001501710">
    <property type="component" value="Unassembled WGS sequence"/>
</dbReference>
<dbReference type="SUPFAM" id="SSF46894">
    <property type="entry name" value="C-terminal effector domain of the bipartite response regulators"/>
    <property type="match status" value="1"/>
</dbReference>
<evidence type="ECO:0000259" key="6">
    <source>
        <dbReference type="PROSITE" id="PS51755"/>
    </source>
</evidence>
<dbReference type="SUPFAM" id="SSF48452">
    <property type="entry name" value="TPR-like"/>
    <property type="match status" value="1"/>
</dbReference>
<dbReference type="InterPro" id="IPR011990">
    <property type="entry name" value="TPR-like_helical_dom_sf"/>
</dbReference>
<evidence type="ECO:0000256" key="5">
    <source>
        <dbReference type="PROSITE-ProRule" id="PRU01091"/>
    </source>
</evidence>
<proteinExistence type="inferred from homology"/>
<reference evidence="8" key="1">
    <citation type="journal article" date="2019" name="Int. J. Syst. Evol. Microbiol.">
        <title>The Global Catalogue of Microorganisms (GCM) 10K type strain sequencing project: providing services to taxonomists for standard genome sequencing and annotation.</title>
        <authorList>
            <consortium name="The Broad Institute Genomics Platform"/>
            <consortium name="The Broad Institute Genome Sequencing Center for Infectious Disease"/>
            <person name="Wu L."/>
            <person name="Ma J."/>
        </authorList>
    </citation>
    <scope>NUCLEOTIDE SEQUENCE [LARGE SCALE GENOMIC DNA]</scope>
    <source>
        <strain evidence="8">JCM 17440</strain>
    </source>
</reference>
<evidence type="ECO:0000256" key="4">
    <source>
        <dbReference type="ARBA" id="ARBA00023163"/>
    </source>
</evidence>
<evidence type="ECO:0000256" key="2">
    <source>
        <dbReference type="ARBA" id="ARBA00023015"/>
    </source>
</evidence>
<feature type="DNA-binding region" description="OmpR/PhoB-type" evidence="5">
    <location>
        <begin position="1"/>
        <end position="100"/>
    </location>
</feature>
<dbReference type="InterPro" id="IPR016032">
    <property type="entry name" value="Sig_transdc_resp-reg_C-effctor"/>
</dbReference>
<sequence>MTVGERVIFRILGALRAGVGGEPVDLGGRRARLVLAALLLEPGRAVPVDRLIDVVWPDRPPASARTQVAIAVSGLRRTFRQAGCADEVIETVRPGYRILTRAIDALAAEERIGAARRDVAAGRPAKAAERFRDALALWDGPVLAGLDRPAIEAAAHRWEELRLTAVEERARVELMLGRHHELVGELVGPVGEQPYRERLRALLMIALARAGRRGEALDVYHAGRRRLNDDLGLEPGRELRDLHMAILRDDPSTHPRAPAASYRGPALRWRRTSRFPATVKGHRARAARRPPRG</sequence>
<comment type="caution">
    <text evidence="7">The sequence shown here is derived from an EMBL/GenBank/DDBJ whole genome shotgun (WGS) entry which is preliminary data.</text>
</comment>
<dbReference type="PROSITE" id="PS51755">
    <property type="entry name" value="OMPR_PHOB"/>
    <property type="match status" value="1"/>
</dbReference>
<dbReference type="InterPro" id="IPR051677">
    <property type="entry name" value="AfsR-DnrI-RedD_regulator"/>
</dbReference>
<dbReference type="InterPro" id="IPR036388">
    <property type="entry name" value="WH-like_DNA-bd_sf"/>
</dbReference>
<dbReference type="Gene3D" id="1.10.10.10">
    <property type="entry name" value="Winged helix-like DNA-binding domain superfamily/Winged helix DNA-binding domain"/>
    <property type="match status" value="1"/>
</dbReference>
<organism evidence="7 8">
    <name type="scientific">Actinomadura meridiana</name>
    <dbReference type="NCBI Taxonomy" id="559626"/>
    <lineage>
        <taxon>Bacteria</taxon>
        <taxon>Bacillati</taxon>
        <taxon>Actinomycetota</taxon>
        <taxon>Actinomycetes</taxon>
        <taxon>Streptosporangiales</taxon>
        <taxon>Thermomonosporaceae</taxon>
        <taxon>Actinomadura</taxon>
    </lineage>
</organism>
<dbReference type="Pfam" id="PF03704">
    <property type="entry name" value="BTAD"/>
    <property type="match status" value="1"/>
</dbReference>
<evidence type="ECO:0000313" key="7">
    <source>
        <dbReference type="EMBL" id="GAA4229683.1"/>
    </source>
</evidence>
<evidence type="ECO:0000256" key="1">
    <source>
        <dbReference type="ARBA" id="ARBA00005820"/>
    </source>
</evidence>